<feature type="region of interest" description="Disordered" evidence="1">
    <location>
        <begin position="203"/>
        <end position="234"/>
    </location>
</feature>
<name>A0A139AFH1_GONPJ</name>
<dbReference type="Gene3D" id="3.90.550.10">
    <property type="entry name" value="Spore Coat Polysaccharide Biosynthesis Protein SpsA, Chain A"/>
    <property type="match status" value="1"/>
</dbReference>
<organism evidence="2 3">
    <name type="scientific">Gonapodya prolifera (strain JEL478)</name>
    <name type="common">Monoblepharis prolifera</name>
    <dbReference type="NCBI Taxonomy" id="1344416"/>
    <lineage>
        <taxon>Eukaryota</taxon>
        <taxon>Fungi</taxon>
        <taxon>Fungi incertae sedis</taxon>
        <taxon>Chytridiomycota</taxon>
        <taxon>Chytridiomycota incertae sedis</taxon>
        <taxon>Monoblepharidomycetes</taxon>
        <taxon>Monoblepharidales</taxon>
        <taxon>Gonapodyaceae</taxon>
        <taxon>Gonapodya</taxon>
    </lineage>
</organism>
<evidence type="ECO:0000313" key="3">
    <source>
        <dbReference type="Proteomes" id="UP000070544"/>
    </source>
</evidence>
<dbReference type="InterPro" id="IPR002495">
    <property type="entry name" value="Glyco_trans_8"/>
</dbReference>
<gene>
    <name evidence="2" type="ORF">M427DRAFT_98686</name>
</gene>
<keyword evidence="3" id="KW-1185">Reference proteome</keyword>
<sequence length="260" mass="27520">MPEQKPNAFATLVTNDGYVEPAIVLASTLRRLHHSGTAELVVFVAQGALSASSLATLGGFFDQVIPVLPIRTGPRDRYTLDEVLGRSDLHSALTKIRLFDPAVTGRWKTIVYLDADTVPLQPIAELFGALGQPSDPHRVHLAAAPDAGWPDAFNSGVLVLRADADVYNGLVERLERDGSFDGADQGLLNTYFSSFSASGTALPLTPPASTSTPGLSPLATPTSEADHLGSQTQSEPKAVRLPFAYNVTASASYTYAPAFG</sequence>
<dbReference type="Pfam" id="PF01501">
    <property type="entry name" value="Glyco_transf_8"/>
    <property type="match status" value="1"/>
</dbReference>
<proteinExistence type="predicted"/>
<accession>A0A139AFH1</accession>
<reference evidence="2 3" key="1">
    <citation type="journal article" date="2015" name="Genome Biol. Evol.">
        <title>Phylogenomic analyses indicate that early fungi evolved digesting cell walls of algal ancestors of land plants.</title>
        <authorList>
            <person name="Chang Y."/>
            <person name="Wang S."/>
            <person name="Sekimoto S."/>
            <person name="Aerts A.L."/>
            <person name="Choi C."/>
            <person name="Clum A."/>
            <person name="LaButti K.M."/>
            <person name="Lindquist E.A."/>
            <person name="Yee Ngan C."/>
            <person name="Ohm R.A."/>
            <person name="Salamov A.A."/>
            <person name="Grigoriev I.V."/>
            <person name="Spatafora J.W."/>
            <person name="Berbee M.L."/>
        </authorList>
    </citation>
    <scope>NUCLEOTIDE SEQUENCE [LARGE SCALE GENOMIC DNA]</scope>
    <source>
        <strain evidence="2 3">JEL478</strain>
    </source>
</reference>
<feature type="compositionally biased region" description="Low complexity" evidence="1">
    <location>
        <begin position="203"/>
        <end position="218"/>
    </location>
</feature>
<dbReference type="InterPro" id="IPR029044">
    <property type="entry name" value="Nucleotide-diphossugar_trans"/>
</dbReference>
<dbReference type="SUPFAM" id="SSF53448">
    <property type="entry name" value="Nucleotide-diphospho-sugar transferases"/>
    <property type="match status" value="1"/>
</dbReference>
<keyword evidence="2" id="KW-0808">Transferase</keyword>
<dbReference type="Proteomes" id="UP000070544">
    <property type="component" value="Unassembled WGS sequence"/>
</dbReference>
<feature type="compositionally biased region" description="Polar residues" evidence="1">
    <location>
        <begin position="219"/>
        <end position="234"/>
    </location>
</feature>
<dbReference type="EMBL" id="KQ965761">
    <property type="protein sequence ID" value="KXS15508.1"/>
    <property type="molecule type" value="Genomic_DNA"/>
</dbReference>
<dbReference type="STRING" id="1344416.A0A139AFH1"/>
<dbReference type="GO" id="GO:0016757">
    <property type="term" value="F:glycosyltransferase activity"/>
    <property type="evidence" value="ECO:0007669"/>
    <property type="project" value="InterPro"/>
</dbReference>
<evidence type="ECO:0000313" key="2">
    <source>
        <dbReference type="EMBL" id="KXS15508.1"/>
    </source>
</evidence>
<dbReference type="InterPro" id="IPR050587">
    <property type="entry name" value="GNT1/Glycosyltrans_8"/>
</dbReference>
<dbReference type="OrthoDB" id="2014201at2759"/>
<dbReference type="AlphaFoldDB" id="A0A139AFH1"/>
<evidence type="ECO:0000256" key="1">
    <source>
        <dbReference type="SAM" id="MobiDB-lite"/>
    </source>
</evidence>
<dbReference type="PANTHER" id="PTHR11183">
    <property type="entry name" value="GLYCOGENIN SUBFAMILY MEMBER"/>
    <property type="match status" value="1"/>
</dbReference>
<protein>
    <submittedName>
        <fullName evidence="2">Glycosyltransferase family 8 protein</fullName>
    </submittedName>
</protein>